<dbReference type="PANTHER" id="PTHR47027">
    <property type="entry name" value="REVERSE TRANSCRIPTASE DOMAIN-CONTAINING PROTEIN"/>
    <property type="match status" value="1"/>
</dbReference>
<dbReference type="PRINTS" id="PR01345">
    <property type="entry name" value="CERVTRCPTASE"/>
</dbReference>
<dbReference type="PROSITE" id="PS50878">
    <property type="entry name" value="RT_POL"/>
    <property type="match status" value="1"/>
</dbReference>
<dbReference type="AlphaFoldDB" id="A0AA89C8W1"/>
<dbReference type="Pfam" id="PF00078">
    <property type="entry name" value="RVT_1"/>
    <property type="match status" value="1"/>
</dbReference>
<sequence>MLRKEIIDHLNVDILCLNETHLTGSNEIDMTRYGYKWFGFNRKSIHVNAPKGSGGVGILVKNWIFDCYTIDIVDKCYEGIFGIKLTNKHTDFTFVIYAVYLPPENSPWGRDASSFFAHLLTQIYHHCEDDVILICGDLNARIGKKQDVNMCTDSIPPRSSSDLVSNNHGQSFLEFLNDSCCCVLNGRFGNDSGRPTFHSTRGQSVVDYICVPHDNLNYINDFKIVNCRDIVDRCNLVSLLGERCKIPDHNLLLFELRISTLHAPAENSITNSKPRYNLRRIPTDFMQSENVINALNNLIINIEQCREQQTTIDSLYEEFCDIVSTEMAGKLPKYDWTKRSRKRLRPHKPFWNDELTDLWKKMRDLEKQYTKCNAANKIVRKQLRLAFKDAQNVLDKRIRFYERKYKRDLALNIESVCTTHPRDFWNHINRLGPKRKSALPSECYTLNGDVSTDPDIVCKTWEHDFRDLYNPGIDSTFDVDFKNDAISYKQHMERNMLDPLYESNSLLNSQINEAEVRKVILKAKAGKSAGIDDLPYEVLKSDKIISTIQKMLSLTFSCGLIPSVWRKAIICPILKDINTDPRVPSNYRGISLLSVVAKIYSSVLNNRLTSHLEENDLLVDEQNGFRGDRSCLDHVFTLSSIVKNRNSTFVTFIDLRKAFDMVDRELMEFCLLKNGIDGQFYNAIKSLYTDTESCVRLGNRLTDWFSCRSGVKQGDNLSPTIFSLFINDLAIQIKALNKGVPVGDLNISILLYADDIALITQNEKDMQDLLNTVESWCKQWRLKINTDKTKVVHFRKRQRNRSQLTLKLNGRDLSYESSYKYLGVIFDEFASFKDNAENLAKSAGRALGSVISKIHGIKSVGFRTFEKLFLCGVAPIIDYCSGVWGHKEFHNLHSVQLKAMRYFLGVHRFTPILAIQGESGWPPTVVRHRVNVLRLWNRLTQMDADRVTRKIFEWDLTEFKPGSWSSQTNDLFASLGLDSMFRNRQPCDISASEGKLIDIYKDKWNSDLATVSKLRTYRLFKTVFKTEDYLYMNIPKSVRSTFSMFRCGILPLRIETGRFRGESPDERLCTVCNSGEIEDEKHFLLSCVKYQELRSTYLNEIFSNNSNIPSDTDNLFIYLLNNCHKNTAFFINKAYKIRQNVININF</sequence>
<dbReference type="Gene3D" id="3.30.70.270">
    <property type="match status" value="1"/>
</dbReference>
<evidence type="ECO:0000313" key="2">
    <source>
        <dbReference type="EMBL" id="KAK3100041.1"/>
    </source>
</evidence>
<dbReference type="InterPro" id="IPR043128">
    <property type="entry name" value="Rev_trsase/Diguanyl_cyclase"/>
</dbReference>
<protein>
    <recommendedName>
        <fullName evidence="1">Reverse transcriptase domain-containing protein</fullName>
    </recommendedName>
</protein>
<dbReference type="CDD" id="cd01650">
    <property type="entry name" value="RT_nLTR_like"/>
    <property type="match status" value="1"/>
</dbReference>
<dbReference type="Gene3D" id="3.60.10.10">
    <property type="entry name" value="Endonuclease/exonuclease/phosphatase"/>
    <property type="match status" value="1"/>
</dbReference>
<dbReference type="InterPro" id="IPR036691">
    <property type="entry name" value="Endo/exonu/phosph_ase_sf"/>
</dbReference>
<evidence type="ECO:0000259" key="1">
    <source>
        <dbReference type="PROSITE" id="PS50878"/>
    </source>
</evidence>
<comment type="caution">
    <text evidence="2">The sequence shown here is derived from an EMBL/GenBank/DDBJ whole genome shotgun (WGS) entry which is preliminary data.</text>
</comment>
<dbReference type="EMBL" id="VSWD01000006">
    <property type="protein sequence ID" value="KAK3100041.1"/>
    <property type="molecule type" value="Genomic_DNA"/>
</dbReference>
<dbReference type="Proteomes" id="UP001186944">
    <property type="component" value="Unassembled WGS sequence"/>
</dbReference>
<dbReference type="InterPro" id="IPR043502">
    <property type="entry name" value="DNA/RNA_pol_sf"/>
</dbReference>
<accession>A0AA89C8W1</accession>
<dbReference type="InterPro" id="IPR005135">
    <property type="entry name" value="Endo/exonuclease/phosphatase"/>
</dbReference>
<dbReference type="InterPro" id="IPR000477">
    <property type="entry name" value="RT_dom"/>
</dbReference>
<keyword evidence="3" id="KW-1185">Reference proteome</keyword>
<dbReference type="SUPFAM" id="SSF56219">
    <property type="entry name" value="DNase I-like"/>
    <property type="match status" value="1"/>
</dbReference>
<gene>
    <name evidence="2" type="ORF">FSP39_013791</name>
</gene>
<dbReference type="Pfam" id="PF03372">
    <property type="entry name" value="Exo_endo_phos"/>
    <property type="match status" value="1"/>
</dbReference>
<proteinExistence type="predicted"/>
<dbReference type="SUPFAM" id="SSF56672">
    <property type="entry name" value="DNA/RNA polymerases"/>
    <property type="match status" value="1"/>
</dbReference>
<dbReference type="GO" id="GO:0003824">
    <property type="term" value="F:catalytic activity"/>
    <property type="evidence" value="ECO:0007669"/>
    <property type="project" value="InterPro"/>
</dbReference>
<name>A0AA89C8W1_PINIB</name>
<dbReference type="PANTHER" id="PTHR47027:SF26">
    <property type="entry name" value="REVERSE TRANSCRIPTASE DOMAIN-CONTAINING PROTEIN"/>
    <property type="match status" value="1"/>
</dbReference>
<reference evidence="2" key="1">
    <citation type="submission" date="2019-08" db="EMBL/GenBank/DDBJ databases">
        <title>The improved chromosome-level genome for the pearl oyster Pinctada fucata martensii using PacBio sequencing and Hi-C.</title>
        <authorList>
            <person name="Zheng Z."/>
        </authorList>
    </citation>
    <scope>NUCLEOTIDE SEQUENCE</scope>
    <source>
        <strain evidence="2">ZZ-2019</strain>
        <tissue evidence="2">Adductor muscle</tissue>
    </source>
</reference>
<organism evidence="2 3">
    <name type="scientific">Pinctada imbricata</name>
    <name type="common">Atlantic pearl-oyster</name>
    <name type="synonym">Pinctada martensii</name>
    <dbReference type="NCBI Taxonomy" id="66713"/>
    <lineage>
        <taxon>Eukaryota</taxon>
        <taxon>Metazoa</taxon>
        <taxon>Spiralia</taxon>
        <taxon>Lophotrochozoa</taxon>
        <taxon>Mollusca</taxon>
        <taxon>Bivalvia</taxon>
        <taxon>Autobranchia</taxon>
        <taxon>Pteriomorphia</taxon>
        <taxon>Pterioida</taxon>
        <taxon>Pterioidea</taxon>
        <taxon>Pteriidae</taxon>
        <taxon>Pinctada</taxon>
    </lineage>
</organism>
<evidence type="ECO:0000313" key="3">
    <source>
        <dbReference type="Proteomes" id="UP001186944"/>
    </source>
</evidence>
<feature type="domain" description="Reverse transcriptase" evidence="1">
    <location>
        <begin position="554"/>
        <end position="826"/>
    </location>
</feature>